<protein>
    <submittedName>
        <fullName evidence="1">Uncharacterized protein</fullName>
    </submittedName>
</protein>
<gene>
    <name evidence="1" type="ORF">ACCO45_002371</name>
</gene>
<sequence>VPPVRAVGSRHFVRQAIAIHIFSTHHRTLPPTGDAPHCRHDATRFAVPVGRLSHTAPPAPACLVKAHLSCSSAELRRSVTHHTSELRHRQPLGQRASTGHDSAVPCHRAPPAGALGGASQQDPTAHGSEDVGSRDRFPEPARMRQPTTRAAPPAGRRGLSTSARLSREKDNKDKPGDFFDSSVEPATEPLSEEEAKANLDNKKKDAAEKASADSKNSTADSAKSEAADGKTAGSSAASGAGSGDNSGGDGKRGRKSAERALQKPVVPEVYPQVLAIPIARRPLFPGFYKAITIKDPDVATAITESIKRGQPYVGAFLFKDENEDEDVIRNVDDVYDVGVFAQITSAFPIHGQEGALTAILYPHRRIRLSSLLPPGSSQDAKKADAKSEPDAPQPIPQKAAEEDASQEKKGDVVASFEEGAVEKKPDQVAEKYEPTSFLKRYPVSLVNVENLADEPYDPKSPVIRAVTNEIVNVFKEVATMNNLFRDQISTFSMSQSTGNVTSEPGKLADFAAAVSSGEQKELQEVLSCMNVEERMQKALIVLKKELMNAQLQSKITKDVENKISKRQREYWLMEQMKGIRRELGLESDGKDKLVEKFKEKAGKLAMPEAVRKVFDEELNKLAHLETAASEFNVTRNYLDWLTQIPWGQRSPENFGIPNAMKVLDEDHYGLQDVKDRILEFIAVGKLRGTVEGKILCFVGPPGVGKTSIGKSIARALNRQYYRFSVGGLTDVAEIKGHRRTYVGALPGRIIQALKKCQTENPLILIDEVDKIGRGYQGDPSSALLELLDPEQNSSFLDHYMDVPVDLSKVLFVCTANMTDTIPRPLLDRMELITLSGYVADEKKAIANKYLGPQAKEAAGLKDADVQLNDEAIEELIKSYCRESGVRNLKKQIEKVYRKSALKIVQDLGEEVLPEEEALTEEGKSAKEEWEKKAEEAAERAAEEPVEESKEKAATEATEAETTEKPRKALQVPDTVHIEIGKDNLTDYIGPPVFTSDRLYEVSPPGVSMGLAWTQMGGAAMYIESILQAPLRPSTRPSLEITGNLKSVMKESTTIAYSFAKSFMVKQFPDNHFFNKAKMHLHVPDGAVSKDGPSAGITMATSLLSLALDVPVNPTVAMTGELTLTGKVLRIGGLREKTVAARRAGCKTIIFPADNMSDWLELPKNIKEGIEGHAVGWYSEVFDLVFPELDREQANQCKICEWESQQKKEKHERSEDDD</sequence>
<dbReference type="Proteomes" id="UP001638806">
    <property type="component" value="Unassembled WGS sequence"/>
</dbReference>
<name>A0ACC4EAV0_PURLI</name>
<organism evidence="1 2">
    <name type="scientific">Purpureocillium lilacinum</name>
    <name type="common">Paecilomyces lilacinus</name>
    <dbReference type="NCBI Taxonomy" id="33203"/>
    <lineage>
        <taxon>Eukaryota</taxon>
        <taxon>Fungi</taxon>
        <taxon>Dikarya</taxon>
        <taxon>Ascomycota</taxon>
        <taxon>Pezizomycotina</taxon>
        <taxon>Sordariomycetes</taxon>
        <taxon>Hypocreomycetidae</taxon>
        <taxon>Hypocreales</taxon>
        <taxon>Ophiocordycipitaceae</taxon>
        <taxon>Purpureocillium</taxon>
    </lineage>
</organism>
<dbReference type="EMBL" id="JBGNUJ010000002">
    <property type="protein sequence ID" value="KAL3965367.1"/>
    <property type="molecule type" value="Genomic_DNA"/>
</dbReference>
<comment type="caution">
    <text evidence="1">The sequence shown here is derived from an EMBL/GenBank/DDBJ whole genome shotgun (WGS) entry which is preliminary data.</text>
</comment>
<evidence type="ECO:0000313" key="2">
    <source>
        <dbReference type="Proteomes" id="UP001638806"/>
    </source>
</evidence>
<proteinExistence type="predicted"/>
<keyword evidence="2" id="KW-1185">Reference proteome</keyword>
<feature type="non-terminal residue" evidence="1">
    <location>
        <position position="1"/>
    </location>
</feature>
<evidence type="ECO:0000313" key="1">
    <source>
        <dbReference type="EMBL" id="KAL3965367.1"/>
    </source>
</evidence>
<accession>A0ACC4EAV0</accession>
<reference evidence="1" key="1">
    <citation type="submission" date="2024-12" db="EMBL/GenBank/DDBJ databases">
        <title>Comparative genomics and development of molecular markers within Purpureocillium lilacinum and among Purpureocillium species.</title>
        <authorList>
            <person name="Yeh Z.-Y."/>
            <person name="Ni N.-T."/>
            <person name="Lo P.-H."/>
            <person name="Mushyakhwo K."/>
            <person name="Lin C.-F."/>
            <person name="Nai Y.-S."/>
        </authorList>
    </citation>
    <scope>NUCLEOTIDE SEQUENCE</scope>
    <source>
        <strain evidence="1">NCHU-NPUST-175</strain>
    </source>
</reference>